<dbReference type="PANTHER" id="PTHR34682">
    <property type="entry name" value="AT HOOK MOTIF-CONTAINING PROTEIN"/>
    <property type="match status" value="1"/>
</dbReference>
<dbReference type="InterPro" id="IPR045881">
    <property type="entry name" value="MNM1-like"/>
</dbReference>
<feature type="compositionally biased region" description="Polar residues" evidence="1">
    <location>
        <begin position="136"/>
        <end position="146"/>
    </location>
</feature>
<dbReference type="AlphaFoldDB" id="A0A078G2V2"/>
<name>A0A078G2V2_BRANA</name>
<proteinExistence type="predicted"/>
<gene>
    <name evidence="2" type="primary">BnaC09g28970D</name>
    <name evidence="2" type="ORF">GSBRNA2T00009325001</name>
</gene>
<evidence type="ECO:0000256" key="1">
    <source>
        <dbReference type="SAM" id="MobiDB-lite"/>
    </source>
</evidence>
<protein>
    <submittedName>
        <fullName evidence="2">BnaC09g28970D protein</fullName>
    </submittedName>
</protein>
<evidence type="ECO:0000313" key="3">
    <source>
        <dbReference type="Proteomes" id="UP000028999"/>
    </source>
</evidence>
<feature type="region of interest" description="Disordered" evidence="1">
    <location>
        <begin position="88"/>
        <end position="115"/>
    </location>
</feature>
<dbReference type="PaxDb" id="3708-A0A078G2V2"/>
<feature type="compositionally biased region" description="Basic and acidic residues" evidence="1">
    <location>
        <begin position="414"/>
        <end position="424"/>
    </location>
</feature>
<organism evidence="2 3">
    <name type="scientific">Brassica napus</name>
    <name type="common">Rape</name>
    <dbReference type="NCBI Taxonomy" id="3708"/>
    <lineage>
        <taxon>Eukaryota</taxon>
        <taxon>Viridiplantae</taxon>
        <taxon>Streptophyta</taxon>
        <taxon>Embryophyta</taxon>
        <taxon>Tracheophyta</taxon>
        <taxon>Spermatophyta</taxon>
        <taxon>Magnoliopsida</taxon>
        <taxon>eudicotyledons</taxon>
        <taxon>Gunneridae</taxon>
        <taxon>Pentapetalae</taxon>
        <taxon>rosids</taxon>
        <taxon>malvids</taxon>
        <taxon>Brassicales</taxon>
        <taxon>Brassicaceae</taxon>
        <taxon>Brassiceae</taxon>
        <taxon>Brassica</taxon>
    </lineage>
</organism>
<feature type="region of interest" description="Disordered" evidence="1">
    <location>
        <begin position="232"/>
        <end position="264"/>
    </location>
</feature>
<feature type="compositionally biased region" description="Basic and acidic residues" evidence="1">
    <location>
        <begin position="88"/>
        <end position="105"/>
    </location>
</feature>
<feature type="region of interest" description="Disordered" evidence="1">
    <location>
        <begin position="131"/>
        <end position="163"/>
    </location>
</feature>
<keyword evidence="3" id="KW-1185">Reference proteome</keyword>
<evidence type="ECO:0000313" key="2">
    <source>
        <dbReference type="EMBL" id="CDY19641.1"/>
    </source>
</evidence>
<sequence length="445" mass="48659">MSKSDSLAMNKKNFIVKKRDAATKKKKYALKKERDAVKKSEVVAKTKKLNGGVHSDSRVEKKRKWVPAEREKKRRKIVWLILKEMKVSEEKEEPRGRRESTDSYRGRRSNSDCFPPITANKVAGTLIMDNPERFDQTNQGSSSSIPSKRKRGRPRSDEVQQLNPPVTAIDENLIGQMVSGVVEGSFEAGYFLNVKVADTDKQFKGIVFLPGKVTPVTPTTDLFPQAKMYAREVPSLNQQTPTTQSKRDAGNQTDFHPMSDEGVGSEAIDTEMKDVGGSSAEDKLTEPEGQTLSLMPQFASDDAPKDDHTVLRSEACGATLETNPTQATGSSSTLSLDLFQNETKRSGLTEDEESPKDAETRGMEGKTVSLVDDVPEELQLELGNKKMSATSNAAETNPDQATSSKGGLLANLFESREETAKGPEETNAGSGSGATTTTQVDDNDS</sequence>
<dbReference type="Proteomes" id="UP000028999">
    <property type="component" value="Unassembled WGS sequence"/>
</dbReference>
<dbReference type="EMBL" id="LK032099">
    <property type="protein sequence ID" value="CDY19641.1"/>
    <property type="molecule type" value="Genomic_DNA"/>
</dbReference>
<dbReference type="OMA" id="HPMSDEG"/>
<feature type="compositionally biased region" description="Basic and acidic residues" evidence="1">
    <location>
        <begin position="355"/>
        <end position="364"/>
    </location>
</feature>
<accession>A0A078G2V2</accession>
<feature type="compositionally biased region" description="Polar residues" evidence="1">
    <location>
        <begin position="387"/>
        <end position="405"/>
    </location>
</feature>
<feature type="compositionally biased region" description="Polar residues" evidence="1">
    <location>
        <begin position="235"/>
        <end position="254"/>
    </location>
</feature>
<dbReference type="STRING" id="3708.A0A078G2V2"/>
<reference evidence="2 3" key="1">
    <citation type="journal article" date="2014" name="Science">
        <title>Plant genetics. Early allopolyploid evolution in the post-Neolithic Brassica napus oilseed genome.</title>
        <authorList>
            <person name="Chalhoub B."/>
            <person name="Denoeud F."/>
            <person name="Liu S."/>
            <person name="Parkin I.A."/>
            <person name="Tang H."/>
            <person name="Wang X."/>
            <person name="Chiquet J."/>
            <person name="Belcram H."/>
            <person name="Tong C."/>
            <person name="Samans B."/>
            <person name="Correa M."/>
            <person name="Da Silva C."/>
            <person name="Just J."/>
            <person name="Falentin C."/>
            <person name="Koh C.S."/>
            <person name="Le Clainche I."/>
            <person name="Bernard M."/>
            <person name="Bento P."/>
            <person name="Noel B."/>
            <person name="Labadie K."/>
            <person name="Alberti A."/>
            <person name="Charles M."/>
            <person name="Arnaud D."/>
            <person name="Guo H."/>
            <person name="Daviaud C."/>
            <person name="Alamery S."/>
            <person name="Jabbari K."/>
            <person name="Zhao M."/>
            <person name="Edger P.P."/>
            <person name="Chelaifa H."/>
            <person name="Tack D."/>
            <person name="Lassalle G."/>
            <person name="Mestiri I."/>
            <person name="Schnel N."/>
            <person name="Le Paslier M.C."/>
            <person name="Fan G."/>
            <person name="Renault V."/>
            <person name="Bayer P.E."/>
            <person name="Golicz A.A."/>
            <person name="Manoli S."/>
            <person name="Lee T.H."/>
            <person name="Thi V.H."/>
            <person name="Chalabi S."/>
            <person name="Hu Q."/>
            <person name="Fan C."/>
            <person name="Tollenaere R."/>
            <person name="Lu Y."/>
            <person name="Battail C."/>
            <person name="Shen J."/>
            <person name="Sidebottom C.H."/>
            <person name="Wang X."/>
            <person name="Canaguier A."/>
            <person name="Chauveau A."/>
            <person name="Berard A."/>
            <person name="Deniot G."/>
            <person name="Guan M."/>
            <person name="Liu Z."/>
            <person name="Sun F."/>
            <person name="Lim Y.P."/>
            <person name="Lyons E."/>
            <person name="Town C.D."/>
            <person name="Bancroft I."/>
            <person name="Wang X."/>
            <person name="Meng J."/>
            <person name="Ma J."/>
            <person name="Pires J.C."/>
            <person name="King G.J."/>
            <person name="Brunel D."/>
            <person name="Delourme R."/>
            <person name="Renard M."/>
            <person name="Aury J.M."/>
            <person name="Adams K.L."/>
            <person name="Batley J."/>
            <person name="Snowdon R.J."/>
            <person name="Tost J."/>
            <person name="Edwards D."/>
            <person name="Zhou Y."/>
            <person name="Hua W."/>
            <person name="Sharpe A.G."/>
            <person name="Paterson A.H."/>
            <person name="Guan C."/>
            <person name="Wincker P."/>
        </authorList>
    </citation>
    <scope>NUCLEOTIDE SEQUENCE [LARGE SCALE GENOMIC DNA]</scope>
    <source>
        <strain evidence="3">cv. Darmor-bzh</strain>
    </source>
</reference>
<dbReference type="PANTHER" id="PTHR34682:SF5">
    <property type="entry name" value="AT HOOK MOTIF-CONTAINING PROTEIN"/>
    <property type="match status" value="1"/>
</dbReference>
<dbReference type="Gramene" id="CDY19641">
    <property type="protein sequence ID" value="CDY19641"/>
    <property type="gene ID" value="GSBRNA2T00009325001"/>
</dbReference>
<feature type="region of interest" description="Disordered" evidence="1">
    <location>
        <begin position="342"/>
        <end position="445"/>
    </location>
</feature>